<name>A0ABN9C3U4_9NEOB</name>
<accession>A0ABN9C3U4</accession>
<dbReference type="EMBL" id="CATNWA010007582">
    <property type="protein sequence ID" value="CAI9554343.1"/>
    <property type="molecule type" value="Genomic_DNA"/>
</dbReference>
<dbReference type="Proteomes" id="UP001162483">
    <property type="component" value="Unassembled WGS sequence"/>
</dbReference>
<evidence type="ECO:0000313" key="1">
    <source>
        <dbReference type="EMBL" id="CAI9554343.1"/>
    </source>
</evidence>
<gene>
    <name evidence="1" type="ORF">SPARVUS_LOCUS4201472</name>
</gene>
<organism evidence="1 2">
    <name type="scientific">Staurois parvus</name>
    <dbReference type="NCBI Taxonomy" id="386267"/>
    <lineage>
        <taxon>Eukaryota</taxon>
        <taxon>Metazoa</taxon>
        <taxon>Chordata</taxon>
        <taxon>Craniata</taxon>
        <taxon>Vertebrata</taxon>
        <taxon>Euteleostomi</taxon>
        <taxon>Amphibia</taxon>
        <taxon>Batrachia</taxon>
        <taxon>Anura</taxon>
        <taxon>Neobatrachia</taxon>
        <taxon>Ranoidea</taxon>
        <taxon>Ranidae</taxon>
        <taxon>Staurois</taxon>
    </lineage>
</organism>
<keyword evidence="2" id="KW-1185">Reference proteome</keyword>
<evidence type="ECO:0000313" key="2">
    <source>
        <dbReference type="Proteomes" id="UP001162483"/>
    </source>
</evidence>
<comment type="caution">
    <text evidence="1">The sequence shown here is derived from an EMBL/GenBank/DDBJ whole genome shotgun (WGS) entry which is preliminary data.</text>
</comment>
<proteinExistence type="predicted"/>
<reference evidence="1" key="1">
    <citation type="submission" date="2023-05" db="EMBL/GenBank/DDBJ databases">
        <authorList>
            <person name="Stuckert A."/>
        </authorList>
    </citation>
    <scope>NUCLEOTIDE SEQUENCE</scope>
</reference>
<sequence>MYNKAIPYTYLVPIQ</sequence>
<protein>
    <submittedName>
        <fullName evidence="1">Uncharacterized protein</fullName>
    </submittedName>
</protein>